<dbReference type="RefSeq" id="WP_118863002.1">
    <property type="nucleotide sequence ID" value="NZ_QWLV01000002.1"/>
</dbReference>
<evidence type="ECO:0000259" key="1">
    <source>
        <dbReference type="Pfam" id="PF01850"/>
    </source>
</evidence>
<dbReference type="InterPro" id="IPR029060">
    <property type="entry name" value="PIN-like_dom_sf"/>
</dbReference>
<name>A0A396RN06_9SPHN</name>
<evidence type="ECO:0000313" key="2">
    <source>
        <dbReference type="EMBL" id="RHW17810.1"/>
    </source>
</evidence>
<accession>A0A396RN06</accession>
<proteinExistence type="predicted"/>
<dbReference type="EMBL" id="QWLV01000002">
    <property type="protein sequence ID" value="RHW17810.1"/>
    <property type="molecule type" value="Genomic_DNA"/>
</dbReference>
<sequence length="134" mass="14830">MRRAFFDSNVLLYGYAFADPRSLRAQAILEEGGAISVQCLNEFASVARRKLGMGFDRIGEALSIVTGLCHPILPLDTDLHRLGLMIADEKRLSVYDGMIVAAAFMADCDILYSEDMQHGLVIDGRLRIVNPFHA</sequence>
<keyword evidence="3" id="KW-1185">Reference proteome</keyword>
<dbReference type="Pfam" id="PF01850">
    <property type="entry name" value="PIN"/>
    <property type="match status" value="1"/>
</dbReference>
<reference evidence="2 3" key="1">
    <citation type="submission" date="2018-08" db="EMBL/GenBank/DDBJ databases">
        <title>The multiple taxonomic identification of Sphingomonas gilva.</title>
        <authorList>
            <person name="Zhu D."/>
            <person name="Zheng S."/>
        </authorList>
    </citation>
    <scope>NUCLEOTIDE SEQUENCE [LARGE SCALE GENOMIC DNA]</scope>
    <source>
        <strain evidence="2 3">ZDH117</strain>
    </source>
</reference>
<dbReference type="InterPro" id="IPR002716">
    <property type="entry name" value="PIN_dom"/>
</dbReference>
<dbReference type="AlphaFoldDB" id="A0A396RN06"/>
<evidence type="ECO:0000313" key="3">
    <source>
        <dbReference type="Proteomes" id="UP000266693"/>
    </source>
</evidence>
<dbReference type="OrthoDB" id="163436at2"/>
<organism evidence="2 3">
    <name type="scientific">Sphingomonas gilva</name>
    <dbReference type="NCBI Taxonomy" id="2305907"/>
    <lineage>
        <taxon>Bacteria</taxon>
        <taxon>Pseudomonadati</taxon>
        <taxon>Pseudomonadota</taxon>
        <taxon>Alphaproteobacteria</taxon>
        <taxon>Sphingomonadales</taxon>
        <taxon>Sphingomonadaceae</taxon>
        <taxon>Sphingomonas</taxon>
    </lineage>
</organism>
<dbReference type="Gene3D" id="3.40.50.1010">
    <property type="entry name" value="5'-nuclease"/>
    <property type="match status" value="1"/>
</dbReference>
<dbReference type="SUPFAM" id="SSF88723">
    <property type="entry name" value="PIN domain-like"/>
    <property type="match status" value="1"/>
</dbReference>
<dbReference type="Proteomes" id="UP000266693">
    <property type="component" value="Unassembled WGS sequence"/>
</dbReference>
<gene>
    <name evidence="2" type="ORF">D1610_04595</name>
</gene>
<protein>
    <submittedName>
        <fullName evidence="2">PIN domain-containing protein</fullName>
    </submittedName>
</protein>
<feature type="domain" description="PIN" evidence="1">
    <location>
        <begin position="5"/>
        <end position="115"/>
    </location>
</feature>
<dbReference type="CDD" id="cd18692">
    <property type="entry name" value="PIN_VapC-like"/>
    <property type="match status" value="1"/>
</dbReference>
<comment type="caution">
    <text evidence="2">The sequence shown here is derived from an EMBL/GenBank/DDBJ whole genome shotgun (WGS) entry which is preliminary data.</text>
</comment>